<proteinExistence type="inferred from homology"/>
<dbReference type="HOGENOM" id="CLU_045683_0_0_4"/>
<dbReference type="Pfam" id="PF03401">
    <property type="entry name" value="TctC"/>
    <property type="match status" value="1"/>
</dbReference>
<name>A0A0C6P6T8_BORBO</name>
<organism evidence="3 4">
    <name type="scientific">Bordetella bronchiseptica 253</name>
    <dbReference type="NCBI Taxonomy" id="568707"/>
    <lineage>
        <taxon>Bacteria</taxon>
        <taxon>Pseudomonadati</taxon>
        <taxon>Pseudomonadota</taxon>
        <taxon>Betaproteobacteria</taxon>
        <taxon>Burkholderiales</taxon>
        <taxon>Alcaligenaceae</taxon>
        <taxon>Bordetella</taxon>
    </lineage>
</organism>
<dbReference type="Gene3D" id="3.40.190.10">
    <property type="entry name" value="Periplasmic binding protein-like II"/>
    <property type="match status" value="1"/>
</dbReference>
<dbReference type="PIRSF" id="PIRSF017082">
    <property type="entry name" value="YflP"/>
    <property type="match status" value="1"/>
</dbReference>
<dbReference type="SUPFAM" id="SSF53850">
    <property type="entry name" value="Periplasmic binding protein-like II"/>
    <property type="match status" value="1"/>
</dbReference>
<sequence length="323" mass="34290">MKRVLRTLLAMALGACAATAAHAQADYPAKPVRVLVGYAPGGAADLHARLIAEGLQKQLGQPFIVENRQGAAGVLAAQALKAQPADGYTLMVATSGAMAIPQNFQTLPYDPLTDFIPVAQAIANDLVMIVNNRSPAHNADEFVKLVKSENGHYSYGVSGHGSITHIAGERLKRELGIDMQVIPYRGDSMAFADTMGGSVPASLVAMPSVAQAVKAGQVRALFVTGSKRLAPFPDLPTLVELGHPDFVMSSWIALFAPAGTPAPVVGKLSDAVGRIMADPELVKSLESTGARVEYRDQASFEKFFRQDVDNFARIIRDAKITAK</sequence>
<feature type="chain" id="PRO_5002200495" evidence="2">
    <location>
        <begin position="24"/>
        <end position="323"/>
    </location>
</feature>
<dbReference type="InterPro" id="IPR005064">
    <property type="entry name" value="BUG"/>
</dbReference>
<evidence type="ECO:0000256" key="2">
    <source>
        <dbReference type="SAM" id="SignalP"/>
    </source>
</evidence>
<dbReference type="AlphaFoldDB" id="A0A0C6P6T8"/>
<evidence type="ECO:0000313" key="3">
    <source>
        <dbReference type="EMBL" id="CCJ54317.1"/>
    </source>
</evidence>
<comment type="similarity">
    <text evidence="1">Belongs to the UPF0065 (bug) family.</text>
</comment>
<protein>
    <submittedName>
        <fullName evidence="3">Putative exported protein</fullName>
    </submittedName>
</protein>
<dbReference type="Gene3D" id="3.40.190.150">
    <property type="entry name" value="Bordetella uptake gene, domain 1"/>
    <property type="match status" value="1"/>
</dbReference>
<dbReference type="RefSeq" id="WP_015064438.1">
    <property type="nucleotide sequence ID" value="NC_019382.1"/>
</dbReference>
<dbReference type="EMBL" id="HE965806">
    <property type="protein sequence ID" value="CCJ54317.1"/>
    <property type="molecule type" value="Genomic_DNA"/>
</dbReference>
<dbReference type="Proteomes" id="UP000007564">
    <property type="component" value="Chromosome"/>
</dbReference>
<dbReference type="PANTHER" id="PTHR42928:SF5">
    <property type="entry name" value="BLR1237 PROTEIN"/>
    <property type="match status" value="1"/>
</dbReference>
<feature type="signal peptide" evidence="2">
    <location>
        <begin position="1"/>
        <end position="23"/>
    </location>
</feature>
<dbReference type="KEGG" id="bbh:BN112_2400"/>
<gene>
    <name evidence="3" type="ORF">BN112_2400</name>
</gene>
<accession>A0A0C6P6T8</accession>
<dbReference type="InterPro" id="IPR042100">
    <property type="entry name" value="Bug_dom1"/>
</dbReference>
<keyword evidence="2" id="KW-0732">Signal</keyword>
<dbReference type="OrthoDB" id="8679288at2"/>
<evidence type="ECO:0000256" key="1">
    <source>
        <dbReference type="ARBA" id="ARBA00006987"/>
    </source>
</evidence>
<dbReference type="CDD" id="cd07012">
    <property type="entry name" value="PBP2_Bug_TTT"/>
    <property type="match status" value="1"/>
</dbReference>
<reference evidence="3 4" key="1">
    <citation type="journal article" date="2012" name="BMC Genomics">
        <title>Comparative genomics of the classical Bordetella subspecies: the evolution and exchange of virulence-associated diversity amongst closely related pathogens.</title>
        <authorList>
            <person name="Park J."/>
            <person name="Zhang Y."/>
            <person name="Buboltz A.M."/>
            <person name="Zhang X."/>
            <person name="Schuster S.C."/>
            <person name="Ahuja U."/>
            <person name="Liu M."/>
            <person name="Miller J.F."/>
            <person name="Sebaihia M."/>
            <person name="Bentley S.D."/>
            <person name="Parkhill J."/>
            <person name="Harvill E.T."/>
        </authorList>
    </citation>
    <scope>NUCLEOTIDE SEQUENCE [LARGE SCALE GENOMIC DNA]</scope>
    <source>
        <strain evidence="3 4">253</strain>
    </source>
</reference>
<evidence type="ECO:0000313" key="4">
    <source>
        <dbReference type="Proteomes" id="UP000007564"/>
    </source>
</evidence>
<dbReference type="PANTHER" id="PTHR42928">
    <property type="entry name" value="TRICARBOXYLATE-BINDING PROTEIN"/>
    <property type="match status" value="1"/>
</dbReference>